<dbReference type="EMBL" id="JN227692">
    <property type="protein sequence ID" value="AEM97797.1"/>
    <property type="molecule type" value="Genomic_DNA"/>
</dbReference>
<protein>
    <submittedName>
        <fullName evidence="1">Apolipoprotein B editing complex 3</fullName>
    </submittedName>
</protein>
<gene>
    <name evidence="1" type="primary">Apobec3</name>
</gene>
<keyword evidence="1" id="KW-0449">Lipoprotein</keyword>
<evidence type="ECO:0000313" key="1">
    <source>
        <dbReference type="EMBL" id="AEM97797.1"/>
    </source>
</evidence>
<organism evidence="1">
    <name type="scientific">Mus triton</name>
    <name type="common">Gray-bellied mouse</name>
    <dbReference type="NCBI Taxonomy" id="473865"/>
    <lineage>
        <taxon>Eukaryota</taxon>
        <taxon>Metazoa</taxon>
        <taxon>Chordata</taxon>
        <taxon>Craniata</taxon>
        <taxon>Vertebrata</taxon>
        <taxon>Euteleostomi</taxon>
        <taxon>Mammalia</taxon>
        <taxon>Eutheria</taxon>
        <taxon>Euarchontoglires</taxon>
        <taxon>Glires</taxon>
        <taxon>Rodentia</taxon>
        <taxon>Myomorpha</taxon>
        <taxon>Muroidea</taxon>
        <taxon>Muridae</taxon>
        <taxon>Murinae</taxon>
        <taxon>Mus</taxon>
        <taxon>Mus</taxon>
    </lineage>
</organism>
<dbReference type="AlphaFoldDB" id="G3KG00"/>
<name>G3KG00_9MURI</name>
<reference evidence="1" key="1">
    <citation type="submission" date="2011-07" db="EMBL/GenBank/DDBJ databases">
        <title>Two genetic determinants acquired late in Mus evolution regulate the inclusion of exon 5, which alters mouse APOBEC3 translation efficiency.</title>
        <authorList>
            <person name="Li J."/>
            <person name="Hakata Y."/>
            <person name="Takeda E."/>
            <person name="Liu Q."/>
            <person name="Iwatani Y."/>
            <person name="Kozak C.A."/>
            <person name="Miyazawa M."/>
        </authorList>
    </citation>
    <scope>NUCLEOTIDE SEQUENCE</scope>
</reference>
<proteinExistence type="predicted"/>
<feature type="non-terminal residue" evidence="1">
    <location>
        <position position="32"/>
    </location>
</feature>
<sequence>PCYILVPSSSSPTVSNICLTKSLPETRFWVEY</sequence>
<feature type="non-terminal residue" evidence="1">
    <location>
        <position position="1"/>
    </location>
</feature>
<accession>G3KG00</accession>